<dbReference type="STRING" id="476652.DEAC_c43860"/>
<comment type="caution">
    <text evidence="2">The sequence shown here is derived from an EMBL/GenBank/DDBJ whole genome shotgun (WGS) entry which is preliminary data.</text>
</comment>
<dbReference type="Gene3D" id="1.10.10.10">
    <property type="entry name" value="Winged helix-like DNA-binding domain superfamily/Winged helix DNA-binding domain"/>
    <property type="match status" value="1"/>
</dbReference>
<dbReference type="Pfam" id="PF12728">
    <property type="entry name" value="HTH_17"/>
    <property type="match status" value="1"/>
</dbReference>
<dbReference type="RefSeq" id="WP_083996425.1">
    <property type="nucleotide sequence ID" value="NZ_LDZY01000031.1"/>
</dbReference>
<dbReference type="InterPro" id="IPR041657">
    <property type="entry name" value="HTH_17"/>
</dbReference>
<feature type="domain" description="Helix-turn-helix" evidence="1">
    <location>
        <begin position="6"/>
        <end position="53"/>
    </location>
</feature>
<proteinExistence type="predicted"/>
<protein>
    <submittedName>
        <fullName evidence="2">Helix-turn-helix domain protein</fullName>
    </submittedName>
</protein>
<organism evidence="2 3">
    <name type="scientific">Desulfosporosinus acididurans</name>
    <dbReference type="NCBI Taxonomy" id="476652"/>
    <lineage>
        <taxon>Bacteria</taxon>
        <taxon>Bacillati</taxon>
        <taxon>Bacillota</taxon>
        <taxon>Clostridia</taxon>
        <taxon>Eubacteriales</taxon>
        <taxon>Desulfitobacteriaceae</taxon>
        <taxon>Desulfosporosinus</taxon>
    </lineage>
</organism>
<dbReference type="NCBIfam" id="TIGR01764">
    <property type="entry name" value="excise"/>
    <property type="match status" value="1"/>
</dbReference>
<gene>
    <name evidence="2" type="ORF">DEAC_c43860</name>
</gene>
<dbReference type="EMBL" id="LDZY01000031">
    <property type="protein sequence ID" value="KLU63700.1"/>
    <property type="molecule type" value="Genomic_DNA"/>
</dbReference>
<name>A0A0J1FJT4_9FIRM</name>
<dbReference type="PATRIC" id="fig|476652.3.peg.4663"/>
<keyword evidence="3" id="KW-1185">Reference proteome</keyword>
<sequence length="55" mass="6865">MDKELITIEKLCEWLNIGRTTEWRWRKEGMPHIKYGNTVRYDKEEVLQWLKENKK</sequence>
<reference evidence="2 3" key="1">
    <citation type="submission" date="2015-06" db="EMBL/GenBank/DDBJ databases">
        <title>Draft genome of the moderately acidophilic sulfate reducer Candidatus Desulfosporosinus acididurans strain M1.</title>
        <authorList>
            <person name="Poehlein A."/>
            <person name="Petzsch P."/>
            <person name="Johnson B.D."/>
            <person name="Schloemann M."/>
            <person name="Daniel R."/>
            <person name="Muehling M."/>
        </authorList>
    </citation>
    <scope>NUCLEOTIDE SEQUENCE [LARGE SCALE GENOMIC DNA]</scope>
    <source>
        <strain evidence="2 3">M1</strain>
    </source>
</reference>
<evidence type="ECO:0000259" key="1">
    <source>
        <dbReference type="Pfam" id="PF12728"/>
    </source>
</evidence>
<dbReference type="AlphaFoldDB" id="A0A0J1FJT4"/>
<dbReference type="SUPFAM" id="SSF46955">
    <property type="entry name" value="Putative DNA-binding domain"/>
    <property type="match status" value="1"/>
</dbReference>
<dbReference type="InterPro" id="IPR036388">
    <property type="entry name" value="WH-like_DNA-bd_sf"/>
</dbReference>
<dbReference type="Proteomes" id="UP000036356">
    <property type="component" value="Unassembled WGS sequence"/>
</dbReference>
<accession>A0A0J1FJT4</accession>
<dbReference type="InterPro" id="IPR010093">
    <property type="entry name" value="SinI_DNA-bd"/>
</dbReference>
<dbReference type="GO" id="GO:0003677">
    <property type="term" value="F:DNA binding"/>
    <property type="evidence" value="ECO:0007669"/>
    <property type="project" value="InterPro"/>
</dbReference>
<dbReference type="InterPro" id="IPR009061">
    <property type="entry name" value="DNA-bd_dom_put_sf"/>
</dbReference>
<evidence type="ECO:0000313" key="2">
    <source>
        <dbReference type="EMBL" id="KLU63700.1"/>
    </source>
</evidence>
<evidence type="ECO:0000313" key="3">
    <source>
        <dbReference type="Proteomes" id="UP000036356"/>
    </source>
</evidence>